<dbReference type="SMART" id="SM01049">
    <property type="entry name" value="Cache_2"/>
    <property type="match status" value="1"/>
</dbReference>
<evidence type="ECO:0000256" key="8">
    <source>
        <dbReference type="PROSITE-ProRule" id="PRU00284"/>
    </source>
</evidence>
<dbReference type="GO" id="GO:0004888">
    <property type="term" value="F:transmembrane signaling receptor activity"/>
    <property type="evidence" value="ECO:0007669"/>
    <property type="project" value="InterPro"/>
</dbReference>
<dbReference type="PROSITE" id="PS50111">
    <property type="entry name" value="CHEMOTAXIS_TRANSDUC_2"/>
    <property type="match status" value="1"/>
</dbReference>
<evidence type="ECO:0000256" key="2">
    <source>
        <dbReference type="ARBA" id="ARBA00022475"/>
    </source>
</evidence>
<keyword evidence="5 10" id="KW-0472">Membrane</keyword>
<keyword evidence="9" id="KW-0175">Coiled coil</keyword>
<evidence type="ECO:0000256" key="7">
    <source>
        <dbReference type="ARBA" id="ARBA00029447"/>
    </source>
</evidence>
<dbReference type="Pfam" id="PF00015">
    <property type="entry name" value="MCPsignal"/>
    <property type="match status" value="1"/>
</dbReference>
<dbReference type="Gene3D" id="3.30.450.20">
    <property type="entry name" value="PAS domain"/>
    <property type="match status" value="1"/>
</dbReference>
<feature type="transmembrane region" description="Helical" evidence="10">
    <location>
        <begin position="12"/>
        <end position="33"/>
    </location>
</feature>
<keyword evidence="2" id="KW-1003">Cell membrane</keyword>
<evidence type="ECO:0000256" key="3">
    <source>
        <dbReference type="ARBA" id="ARBA00022692"/>
    </source>
</evidence>
<evidence type="ECO:0000259" key="11">
    <source>
        <dbReference type="PROSITE" id="PS50111"/>
    </source>
</evidence>
<proteinExistence type="inferred from homology"/>
<dbReference type="SMART" id="SM00283">
    <property type="entry name" value="MA"/>
    <property type="match status" value="1"/>
</dbReference>
<evidence type="ECO:0000256" key="1">
    <source>
        <dbReference type="ARBA" id="ARBA00004651"/>
    </source>
</evidence>
<comment type="similarity">
    <text evidence="7">Belongs to the methyl-accepting chemotaxis (MCP) protein family.</text>
</comment>
<dbReference type="Pfam" id="PF08269">
    <property type="entry name" value="dCache_2"/>
    <property type="match status" value="1"/>
</dbReference>
<dbReference type="GO" id="GO:0006935">
    <property type="term" value="P:chemotaxis"/>
    <property type="evidence" value="ECO:0007669"/>
    <property type="project" value="InterPro"/>
</dbReference>
<dbReference type="GO" id="GO:0007165">
    <property type="term" value="P:signal transduction"/>
    <property type="evidence" value="ECO:0007669"/>
    <property type="project" value="UniProtKB-KW"/>
</dbReference>
<feature type="transmembrane region" description="Helical" evidence="10">
    <location>
        <begin position="218"/>
        <end position="236"/>
    </location>
</feature>
<dbReference type="PANTHER" id="PTHR32089">
    <property type="entry name" value="METHYL-ACCEPTING CHEMOTAXIS PROTEIN MCPB"/>
    <property type="match status" value="1"/>
</dbReference>
<keyword evidence="3 10" id="KW-0812">Transmembrane</keyword>
<dbReference type="InterPro" id="IPR004090">
    <property type="entry name" value="Chemotax_Me-accpt_rcpt"/>
</dbReference>
<gene>
    <name evidence="12" type="ORF">A6A05_14865</name>
</gene>
<dbReference type="STRING" id="1437059.A6A05_14865"/>
<dbReference type="InterPro" id="IPR004089">
    <property type="entry name" value="MCPsignal_dom"/>
</dbReference>
<sequence>MGLLKRGGITSRLWLLVAAPLAGLAAVFIYDAVQLKSELFAARETKLRHVVEASMGVLQRFAQEAKEGRMSEDEAKAQAMATIRAMRYETVEYLWINDLEQPVPRMVMHPTVPALNGKPLTDQRFDKATSRRAGTDGPTRPLANANLFVAFNDVVREAGHGFVTYDWPKPKQGGGVTEELFPKLSYIKHFEPWAWVLGSGIYVDDVDTLYRAELRSRMLLFLLILLAVGGFGYVLSRSIGKGFRDLAHDMDVIDGTGDVDALRLKPDRADEFGHAAKMMQTMAENRRQMQAMSAERQRMREQTEQERINMQHEVLRSLVQSAMLGNEAMISLARMKREIDLSATQINGMAGSVEQMREAITAISSESSVAASDADGAGDAANSGLGASGEALNAFQKIVESVDQAGSKVKGLAEASLEIGKIVTDIEAVAGQTNLLALNATIEAARAGEAGKGFAVVAGEVKNLANQTSRATEDIRRRIEGLQGEIQSIVGAMSASVAVVDAGQAMVADLGGKLQEIAGQVGSVRTHMNDIADVLESQSGVAGELAHGTHHVATLSRSNNDQLEGVLQSMSAMIEQLNAQVGTYAGLGSAKLLVEVAKNDHITFKRRILDGIVGRIKLTADEVPDHHNCRLGKWYDALSDQALRADPAYQAIVNPHQAVHQHAKQALTHAAAGDIEAAFASLEDMNQASKSIIAMLDALGARLLELEKAG</sequence>
<comment type="subcellular location">
    <subcellularLocation>
        <location evidence="1">Cell membrane</location>
        <topology evidence="1">Multi-pass membrane protein</topology>
    </subcellularLocation>
</comment>
<organism evidence="12 13">
    <name type="scientific">Magnetospirillum moscoviense</name>
    <dbReference type="NCBI Taxonomy" id="1437059"/>
    <lineage>
        <taxon>Bacteria</taxon>
        <taxon>Pseudomonadati</taxon>
        <taxon>Pseudomonadota</taxon>
        <taxon>Alphaproteobacteria</taxon>
        <taxon>Rhodospirillales</taxon>
        <taxon>Rhodospirillaceae</taxon>
        <taxon>Magnetospirillum</taxon>
    </lineage>
</organism>
<reference evidence="12 13" key="1">
    <citation type="submission" date="2016-04" db="EMBL/GenBank/DDBJ databases">
        <title>Draft genome sequence of freshwater magnetotactic bacteria Magnetospirillum marisnigri SP-1 and Magnetospirillum moscoviense BB-1.</title>
        <authorList>
            <person name="Koziaeva V."/>
            <person name="Dziuba M.V."/>
            <person name="Ivanov T.M."/>
            <person name="Kuznetsov B."/>
            <person name="Grouzdev D.S."/>
        </authorList>
    </citation>
    <scope>NUCLEOTIDE SEQUENCE [LARGE SCALE GENOMIC DNA]</scope>
    <source>
        <strain evidence="12 13">BB-1</strain>
    </source>
</reference>
<dbReference type="Gene3D" id="6.10.340.10">
    <property type="match status" value="1"/>
</dbReference>
<dbReference type="Pfam" id="PF13682">
    <property type="entry name" value="CZB"/>
    <property type="match status" value="1"/>
</dbReference>
<keyword evidence="6 8" id="KW-0807">Transducer</keyword>
<evidence type="ECO:0000256" key="5">
    <source>
        <dbReference type="ARBA" id="ARBA00023136"/>
    </source>
</evidence>
<dbReference type="PANTHER" id="PTHR32089:SF112">
    <property type="entry name" value="LYSOZYME-LIKE PROTEIN-RELATED"/>
    <property type="match status" value="1"/>
</dbReference>
<dbReference type="GO" id="GO:0005886">
    <property type="term" value="C:plasma membrane"/>
    <property type="evidence" value="ECO:0007669"/>
    <property type="project" value="UniProtKB-SubCell"/>
</dbReference>
<dbReference type="Gene3D" id="1.10.287.950">
    <property type="entry name" value="Methyl-accepting chemotaxis protein"/>
    <property type="match status" value="1"/>
</dbReference>
<dbReference type="EMBL" id="LWQU01000158">
    <property type="protein sequence ID" value="OAN48697.1"/>
    <property type="molecule type" value="Genomic_DNA"/>
</dbReference>
<evidence type="ECO:0000256" key="4">
    <source>
        <dbReference type="ARBA" id="ARBA00022989"/>
    </source>
</evidence>
<accession>A0A178MKN6</accession>
<evidence type="ECO:0000313" key="13">
    <source>
        <dbReference type="Proteomes" id="UP000078543"/>
    </source>
</evidence>
<keyword evidence="13" id="KW-1185">Reference proteome</keyword>
<protein>
    <submittedName>
        <fullName evidence="12">Chemotaxis protein</fullName>
    </submittedName>
</protein>
<dbReference type="PRINTS" id="PR00260">
    <property type="entry name" value="CHEMTRNSDUCR"/>
</dbReference>
<dbReference type="InterPro" id="IPR025991">
    <property type="entry name" value="Chemoreceptor_zinc-bind_dom"/>
</dbReference>
<dbReference type="InterPro" id="IPR033480">
    <property type="entry name" value="sCache_2"/>
</dbReference>
<dbReference type="CDD" id="cd11386">
    <property type="entry name" value="MCP_signal"/>
    <property type="match status" value="1"/>
</dbReference>
<evidence type="ECO:0000256" key="6">
    <source>
        <dbReference type="ARBA" id="ARBA00023224"/>
    </source>
</evidence>
<evidence type="ECO:0000256" key="9">
    <source>
        <dbReference type="SAM" id="Coils"/>
    </source>
</evidence>
<dbReference type="InterPro" id="IPR004010">
    <property type="entry name" value="Double_Cache_2"/>
</dbReference>
<feature type="domain" description="Methyl-accepting transducer" evidence="11">
    <location>
        <begin position="317"/>
        <end position="553"/>
    </location>
</feature>
<dbReference type="AlphaFoldDB" id="A0A178MKN6"/>
<dbReference type="SUPFAM" id="SSF58104">
    <property type="entry name" value="Methyl-accepting chemotaxis protein (MCP) signaling domain"/>
    <property type="match status" value="1"/>
</dbReference>
<feature type="coiled-coil region" evidence="9">
    <location>
        <begin position="282"/>
        <end position="309"/>
    </location>
</feature>
<evidence type="ECO:0000313" key="12">
    <source>
        <dbReference type="EMBL" id="OAN48697.1"/>
    </source>
</evidence>
<comment type="caution">
    <text evidence="12">The sequence shown here is derived from an EMBL/GenBank/DDBJ whole genome shotgun (WGS) entry which is preliminary data.</text>
</comment>
<name>A0A178MKN6_9PROT</name>
<dbReference type="Gene3D" id="1.20.120.30">
    <property type="entry name" value="Aspartate receptor, ligand-binding domain"/>
    <property type="match status" value="1"/>
</dbReference>
<keyword evidence="4 10" id="KW-1133">Transmembrane helix</keyword>
<dbReference type="Proteomes" id="UP000078543">
    <property type="component" value="Unassembled WGS sequence"/>
</dbReference>
<evidence type="ECO:0000256" key="10">
    <source>
        <dbReference type="SAM" id="Phobius"/>
    </source>
</evidence>